<dbReference type="SUPFAM" id="SSF55874">
    <property type="entry name" value="ATPase domain of HSP90 chaperone/DNA topoisomerase II/histidine kinase"/>
    <property type="match status" value="2"/>
</dbReference>
<dbReference type="Proteomes" id="UP001497383">
    <property type="component" value="Chromosome 1"/>
</dbReference>
<evidence type="ECO:0000313" key="12">
    <source>
        <dbReference type="Proteomes" id="UP001497383"/>
    </source>
</evidence>
<feature type="domain" description="Histidine kinase" evidence="9">
    <location>
        <begin position="489"/>
        <end position="917"/>
    </location>
</feature>
<feature type="compositionally biased region" description="Low complexity" evidence="7">
    <location>
        <begin position="962"/>
        <end position="988"/>
    </location>
</feature>
<feature type="compositionally biased region" description="Polar residues" evidence="7">
    <location>
        <begin position="746"/>
        <end position="761"/>
    </location>
</feature>
<dbReference type="SUPFAM" id="SSF47384">
    <property type="entry name" value="Homodimeric domain of signal transducing histidine kinase"/>
    <property type="match status" value="1"/>
</dbReference>
<dbReference type="CDD" id="cd06225">
    <property type="entry name" value="HAMP"/>
    <property type="match status" value="1"/>
</dbReference>
<dbReference type="InterPro" id="IPR036890">
    <property type="entry name" value="HATPase_C_sf"/>
</dbReference>
<feature type="region of interest" description="Disordered" evidence="7">
    <location>
        <begin position="957"/>
        <end position="988"/>
    </location>
</feature>
<dbReference type="SMART" id="SM00387">
    <property type="entry name" value="HATPase_c"/>
    <property type="match status" value="1"/>
</dbReference>
<evidence type="ECO:0000256" key="3">
    <source>
        <dbReference type="ARBA" id="ARBA00022553"/>
    </source>
</evidence>
<dbReference type="SUPFAM" id="SSF52172">
    <property type="entry name" value="CheY-like"/>
    <property type="match status" value="1"/>
</dbReference>
<feature type="transmembrane region" description="Helical" evidence="8">
    <location>
        <begin position="339"/>
        <end position="363"/>
    </location>
</feature>
<feature type="compositionally biased region" description="Low complexity" evidence="7">
    <location>
        <begin position="766"/>
        <end position="779"/>
    </location>
</feature>
<dbReference type="InterPro" id="IPR003660">
    <property type="entry name" value="HAMP_dom"/>
</dbReference>
<dbReference type="Pfam" id="PF00512">
    <property type="entry name" value="HisKA"/>
    <property type="match status" value="1"/>
</dbReference>
<evidence type="ECO:0000256" key="2">
    <source>
        <dbReference type="ARBA" id="ARBA00012438"/>
    </source>
</evidence>
<dbReference type="InterPro" id="IPR001789">
    <property type="entry name" value="Sig_transdc_resp-reg_receiver"/>
</dbReference>
<feature type="modified residue" description="4-aspartylphosphate" evidence="6">
    <location>
        <position position="1115"/>
    </location>
</feature>
<dbReference type="Gene3D" id="6.10.340.10">
    <property type="match status" value="1"/>
</dbReference>
<keyword evidence="8" id="KW-0472">Membrane</keyword>
<dbReference type="InterPro" id="IPR004358">
    <property type="entry name" value="Sig_transdc_His_kin-like_C"/>
</dbReference>
<dbReference type="CDD" id="cd00082">
    <property type="entry name" value="HisKA"/>
    <property type="match status" value="1"/>
</dbReference>
<dbReference type="GeneID" id="92206142"/>
<sequence length="1211" mass="133318">MRRLKIGIRPQLIVLVCFASLFSLLILGIVTGLYFSENLTDLRSERLYVISQLKTTQVQQAVAFVAYQVGTLASIDSITTPLSQYRAGNNSREVFVNAQDTLEQFMSSTETFASVRLYNLELQVMASSYNNATVVSQFASNALYPLQPNASIPQALLNTASSEFYFTGPIANDSSDAFSHYFMGVTLPVYSNSSILIDRPYVAGYLSIIASASTVQNALNASTEDYGTVAVKPLYAPGSGNPVENESDGRDEGAIGFQAVFPSTASVLVPGTNYNINASSAISTAIQSNSGTSTNVKAITGENVAIGFTRIYLNNLLWVIVAVQRKEIFNEPIERLKKIIVGVVIGIGVFMCLITFPLAVWFIRPIRKLKESTEAITGTKKQREFFHKGSDVSSSGSHEKLETRGSVSSAKSGGSYSTGIRLPNSIRLSKRIFKDELTELSEAFNIMTDELDKQYTHLEDRVKLRTRELEASKIEAEAANEAKTVFIANISHELRTPLNGILGMTSIAMAEKDPNRVHDSLSLISRSGELLLHILTELLTYSKNTLNRSKLEKSEFLIMEIVYQIRSIFHKNAHDHRVNFKMLVKPNALRRLVLFGDSNRIIQIVMNLVSNSLKFTPVDGHIDVTFRLLGEYDHERSESCNFEKVYVKNNPNLPPPPSTISPSLGSVRLSTEVAKRRRTQESLDPILEKNVIDNNNNDNNNDNNNAVDLDGDNNDNDNISIVTLSTAQYENVIFEQQFHTRHKKTLSLSTRNADDSSATHYESSDSKNTSSTSDDSLTPTDEKTEIDARVEQRHYIMPKEQDFKSYPTFDKKDRFESNDSIYASGDKSYPGTTLREPRTWVLEISVSDTGPGIEPALQERVFEPFVQGDQTLSRSYGGTGLGLSICRQLAKMMHGSLTLKSTIGQGSTFTLCLPLKQTAEINIPSNEWANMCQDEFNPDSKFNRRVVFADEMNADSSDKDIGASAGASAGNGQGPSSNDSPGSDDAAGTNIYLNANSSFANNATKSTSRLKLEDPQVFSKGSTGTATRTPDKSAHLTGLSISSPSTSSLMDDICNLKILVAEDNEVNQEVIKRMLKLEGFTNVVMAANGADAVELIRDSLSSSQPKDAFDLVFMDVQMPIMDGITAVKILRQNLKYTKPIIALTAFADDSNIRECKNAGMDGFLAKPIKRANLKKIISEKYPVLLKEVVVTPHSINSQKSSYFSGVKPTED</sequence>
<feature type="transmembrane region" description="Helical" evidence="8">
    <location>
        <begin position="12"/>
        <end position="35"/>
    </location>
</feature>
<evidence type="ECO:0000259" key="9">
    <source>
        <dbReference type="PROSITE" id="PS50109"/>
    </source>
</evidence>
<evidence type="ECO:0000256" key="5">
    <source>
        <dbReference type="ARBA" id="ARBA00022777"/>
    </source>
</evidence>
<dbReference type="InterPro" id="IPR003661">
    <property type="entry name" value="HisK_dim/P_dom"/>
</dbReference>
<dbReference type="EC" id="2.7.13.3" evidence="2"/>
<dbReference type="Gene3D" id="3.30.565.10">
    <property type="entry name" value="Histidine kinase-like ATPase, C-terminal domain"/>
    <property type="match status" value="2"/>
</dbReference>
<dbReference type="PRINTS" id="PR00344">
    <property type="entry name" value="BCTRLSENSOR"/>
</dbReference>
<dbReference type="InterPro" id="IPR005467">
    <property type="entry name" value="His_kinase_dom"/>
</dbReference>
<dbReference type="PANTHER" id="PTHR43047">
    <property type="entry name" value="TWO-COMPONENT HISTIDINE PROTEIN KINASE"/>
    <property type="match status" value="1"/>
</dbReference>
<evidence type="ECO:0000256" key="1">
    <source>
        <dbReference type="ARBA" id="ARBA00000085"/>
    </source>
</evidence>
<keyword evidence="3 6" id="KW-0597">Phosphoprotein</keyword>
<feature type="domain" description="Response regulatory" evidence="10">
    <location>
        <begin position="1057"/>
        <end position="1181"/>
    </location>
</feature>
<evidence type="ECO:0000256" key="7">
    <source>
        <dbReference type="SAM" id="MobiDB-lite"/>
    </source>
</evidence>
<comment type="catalytic activity">
    <reaction evidence="1">
        <text>ATP + protein L-histidine = ADP + protein N-phospho-L-histidine.</text>
        <dbReference type="EC" id="2.7.13.3"/>
    </reaction>
</comment>
<evidence type="ECO:0000256" key="4">
    <source>
        <dbReference type="ARBA" id="ARBA00022679"/>
    </source>
</evidence>
<dbReference type="Pfam" id="PF02518">
    <property type="entry name" value="HATPase_c"/>
    <property type="match status" value="1"/>
</dbReference>
<feature type="region of interest" description="Disordered" evidence="7">
    <location>
        <begin position="1006"/>
        <end position="1035"/>
    </location>
</feature>
<dbReference type="Gene3D" id="1.10.287.130">
    <property type="match status" value="1"/>
</dbReference>
<feature type="region of interest" description="Disordered" evidence="7">
    <location>
        <begin position="387"/>
        <end position="412"/>
    </location>
</feature>
<dbReference type="SMART" id="SM00448">
    <property type="entry name" value="REC"/>
    <property type="match status" value="1"/>
</dbReference>
<keyword evidence="8" id="KW-1133">Transmembrane helix</keyword>
<evidence type="ECO:0000256" key="8">
    <source>
        <dbReference type="SAM" id="Phobius"/>
    </source>
</evidence>
<dbReference type="PROSITE" id="PS50109">
    <property type="entry name" value="HIS_KIN"/>
    <property type="match status" value="1"/>
</dbReference>
<feature type="compositionally biased region" description="Basic and acidic residues" evidence="7">
    <location>
        <begin position="780"/>
        <end position="789"/>
    </location>
</feature>
<dbReference type="InterPro" id="IPR011006">
    <property type="entry name" value="CheY-like_superfamily"/>
</dbReference>
<accession>A0ABP0ZKM9</accession>
<feature type="compositionally biased region" description="Low complexity" evidence="7">
    <location>
        <begin position="693"/>
        <end position="708"/>
    </location>
</feature>
<dbReference type="InterPro" id="IPR003594">
    <property type="entry name" value="HATPase_dom"/>
</dbReference>
<keyword evidence="12" id="KW-1185">Reference proteome</keyword>
<feature type="region of interest" description="Disordered" evidence="7">
    <location>
        <begin position="741"/>
        <end position="789"/>
    </location>
</feature>
<feature type="region of interest" description="Disordered" evidence="7">
    <location>
        <begin position="653"/>
        <end position="713"/>
    </location>
</feature>
<dbReference type="PROSITE" id="PS50110">
    <property type="entry name" value="RESPONSE_REGULATORY"/>
    <property type="match status" value="1"/>
</dbReference>
<keyword evidence="8" id="KW-0812">Transmembrane</keyword>
<evidence type="ECO:0000259" key="10">
    <source>
        <dbReference type="PROSITE" id="PS50110"/>
    </source>
</evidence>
<reference evidence="11 12" key="1">
    <citation type="submission" date="2024-03" db="EMBL/GenBank/DDBJ databases">
        <authorList>
            <person name="Brejova B."/>
        </authorList>
    </citation>
    <scope>NUCLEOTIDE SEQUENCE [LARGE SCALE GENOMIC DNA]</scope>
    <source>
        <strain evidence="11 12">CBS 14171</strain>
    </source>
</reference>
<dbReference type="SMART" id="SM00304">
    <property type="entry name" value="HAMP"/>
    <property type="match status" value="1"/>
</dbReference>
<keyword evidence="4" id="KW-0808">Transferase</keyword>
<keyword evidence="5" id="KW-0418">Kinase</keyword>
<name>A0ABP0ZKM9_9ASCO</name>
<protein>
    <recommendedName>
        <fullName evidence="2">histidine kinase</fullName>
        <ecNumber evidence="2">2.7.13.3</ecNumber>
    </recommendedName>
</protein>
<dbReference type="SMART" id="SM00388">
    <property type="entry name" value="HisKA"/>
    <property type="match status" value="1"/>
</dbReference>
<proteinExistence type="predicted"/>
<feature type="compositionally biased region" description="Polar residues" evidence="7">
    <location>
        <begin position="1019"/>
        <end position="1028"/>
    </location>
</feature>
<dbReference type="Gene3D" id="3.40.50.2300">
    <property type="match status" value="1"/>
</dbReference>
<evidence type="ECO:0000256" key="6">
    <source>
        <dbReference type="PROSITE-ProRule" id="PRU00169"/>
    </source>
</evidence>
<dbReference type="CDD" id="cd17546">
    <property type="entry name" value="REC_hyHK_CKI1_RcsC-like"/>
    <property type="match status" value="1"/>
</dbReference>
<gene>
    <name evidence="11" type="ORF">LODBEIA_P09460</name>
</gene>
<organism evidence="11 12">
    <name type="scientific">Lodderomyces beijingensis</name>
    <dbReference type="NCBI Taxonomy" id="1775926"/>
    <lineage>
        <taxon>Eukaryota</taxon>
        <taxon>Fungi</taxon>
        <taxon>Dikarya</taxon>
        <taxon>Ascomycota</taxon>
        <taxon>Saccharomycotina</taxon>
        <taxon>Pichiomycetes</taxon>
        <taxon>Debaryomycetaceae</taxon>
        <taxon>Candida/Lodderomyces clade</taxon>
        <taxon>Lodderomyces</taxon>
    </lineage>
</organism>
<evidence type="ECO:0000313" key="11">
    <source>
        <dbReference type="EMBL" id="CAK9436388.1"/>
    </source>
</evidence>
<dbReference type="PANTHER" id="PTHR43047:SF72">
    <property type="entry name" value="OSMOSENSING HISTIDINE PROTEIN KINASE SLN1"/>
    <property type="match status" value="1"/>
</dbReference>
<dbReference type="Pfam" id="PF00072">
    <property type="entry name" value="Response_reg"/>
    <property type="match status" value="1"/>
</dbReference>
<dbReference type="InterPro" id="IPR036097">
    <property type="entry name" value="HisK_dim/P_sf"/>
</dbReference>
<dbReference type="RefSeq" id="XP_066827884.1">
    <property type="nucleotide sequence ID" value="XM_066976922.1"/>
</dbReference>
<dbReference type="EMBL" id="OZ022405">
    <property type="protein sequence ID" value="CAK9436388.1"/>
    <property type="molecule type" value="Genomic_DNA"/>
</dbReference>